<dbReference type="Proteomes" id="UP001177120">
    <property type="component" value="Unassembled WGS sequence"/>
</dbReference>
<keyword evidence="2" id="KW-1185">Reference proteome</keyword>
<gene>
    <name evidence="1" type="ORF">JQC72_13345</name>
</gene>
<dbReference type="RefSeq" id="WP_205496516.1">
    <property type="nucleotide sequence ID" value="NZ_JAFHAP010000012.1"/>
</dbReference>
<sequence length="93" mass="9892">EMIGNHGLRCYFGCRDGLIGELIPTNCFIPNVKGLNSIWSEMACMDSLILDVGIGDGFGCEMIGNHGLWCDFGSVDGLIGEVLPGDGPVLDVM</sequence>
<name>A0ABS2WLU8_9BACL</name>
<evidence type="ECO:0000313" key="1">
    <source>
        <dbReference type="EMBL" id="MBN2910486.1"/>
    </source>
</evidence>
<proteinExistence type="predicted"/>
<dbReference type="EMBL" id="JAFHAP010000012">
    <property type="protein sequence ID" value="MBN2910486.1"/>
    <property type="molecule type" value="Genomic_DNA"/>
</dbReference>
<accession>A0ABS2WLU8</accession>
<organism evidence="1 2">
    <name type="scientific">Polycladomyces zharkentensis</name>
    <dbReference type="NCBI Taxonomy" id="2807616"/>
    <lineage>
        <taxon>Bacteria</taxon>
        <taxon>Bacillati</taxon>
        <taxon>Bacillota</taxon>
        <taxon>Bacilli</taxon>
        <taxon>Bacillales</taxon>
        <taxon>Thermoactinomycetaceae</taxon>
        <taxon>Polycladomyces</taxon>
    </lineage>
</organism>
<protein>
    <submittedName>
        <fullName evidence="1">Uncharacterized protein</fullName>
    </submittedName>
</protein>
<feature type="non-terminal residue" evidence="1">
    <location>
        <position position="1"/>
    </location>
</feature>
<comment type="caution">
    <text evidence="1">The sequence shown here is derived from an EMBL/GenBank/DDBJ whole genome shotgun (WGS) entry which is preliminary data.</text>
</comment>
<reference evidence="1" key="1">
    <citation type="journal article" date="2024" name="Int. J. Syst. Evol. Microbiol.">
        <title>Polycladomyces zharkentensis sp. nov., a novel thermophilic cellulose- and starch-degrading member of the Bacillota from a geothermal aquifer in Kazakhstan.</title>
        <authorList>
            <person name="Mashzhan A."/>
            <person name="Kistaubayeva A."/>
            <person name="Javier-Lopez R."/>
            <person name="Bissenova U."/>
            <person name="Bissenbay A."/>
            <person name="Birkeland N.K."/>
        </authorList>
    </citation>
    <scope>NUCLEOTIDE SEQUENCE</scope>
    <source>
        <strain evidence="1">ZKZ2T</strain>
    </source>
</reference>
<evidence type="ECO:0000313" key="2">
    <source>
        <dbReference type="Proteomes" id="UP001177120"/>
    </source>
</evidence>